<sequence length="139" mass="15181">MARPPMSIAVVGAGYPNKRGPTRRFEIAMCVPGESVELRREPKNPADSRAIGVYSERGIQIGYVPAEQAQWIGGQLAVIRAIFQRADTFGAVIRATFDGSTPVLPVEKPVERRAPASDPDGYGDDDWPPREPKDDFSSI</sequence>
<dbReference type="Gene3D" id="3.30.70.2330">
    <property type="match status" value="1"/>
</dbReference>
<protein>
    <recommendedName>
        <fullName evidence="4">HIRAN domain-containing protein</fullName>
    </recommendedName>
</protein>
<dbReference type="Proteomes" id="UP000033874">
    <property type="component" value="Unassembled WGS sequence"/>
</dbReference>
<dbReference type="GO" id="GO:0016818">
    <property type="term" value="F:hydrolase activity, acting on acid anhydrides, in phosphorus-containing anhydrides"/>
    <property type="evidence" value="ECO:0007669"/>
    <property type="project" value="InterPro"/>
</dbReference>
<feature type="compositionally biased region" description="Basic and acidic residues" evidence="3">
    <location>
        <begin position="127"/>
        <end position="139"/>
    </location>
</feature>
<evidence type="ECO:0000313" key="6">
    <source>
        <dbReference type="Proteomes" id="UP000033874"/>
    </source>
</evidence>
<comment type="caution">
    <text evidence="5">The sequence shown here is derived from an EMBL/GenBank/DDBJ whole genome shotgun (WGS) entry which is preliminary data.</text>
</comment>
<accession>A0A0M3AUK7</accession>
<evidence type="ECO:0000313" key="5">
    <source>
        <dbReference type="EMBL" id="KKW92234.1"/>
    </source>
</evidence>
<dbReference type="AlphaFoldDB" id="A0A0M3AUK7"/>
<dbReference type="InterPro" id="IPR014905">
    <property type="entry name" value="HIRAN"/>
</dbReference>
<dbReference type="GO" id="GO:0008270">
    <property type="term" value="F:zinc ion binding"/>
    <property type="evidence" value="ECO:0007669"/>
    <property type="project" value="InterPro"/>
</dbReference>
<proteinExistence type="predicted"/>
<dbReference type="PATRIC" id="fig|56193.3.peg.2048"/>
<feature type="domain" description="HIRAN" evidence="4">
    <location>
        <begin position="29"/>
        <end position="73"/>
    </location>
</feature>
<keyword evidence="1" id="KW-0479">Metal-binding</keyword>
<organism evidence="5 6">
    <name type="scientific">Sphingobium chungbukense</name>
    <dbReference type="NCBI Taxonomy" id="56193"/>
    <lineage>
        <taxon>Bacteria</taxon>
        <taxon>Pseudomonadati</taxon>
        <taxon>Pseudomonadota</taxon>
        <taxon>Alphaproteobacteria</taxon>
        <taxon>Sphingomonadales</taxon>
        <taxon>Sphingomonadaceae</taxon>
        <taxon>Sphingobium</taxon>
    </lineage>
</organism>
<evidence type="ECO:0000256" key="1">
    <source>
        <dbReference type="ARBA" id="ARBA00022723"/>
    </source>
</evidence>
<dbReference type="EMBL" id="LBIC01000004">
    <property type="protein sequence ID" value="KKW92234.1"/>
    <property type="molecule type" value="Genomic_DNA"/>
</dbReference>
<evidence type="ECO:0000256" key="3">
    <source>
        <dbReference type="SAM" id="MobiDB-lite"/>
    </source>
</evidence>
<feature type="region of interest" description="Disordered" evidence="3">
    <location>
        <begin position="101"/>
        <end position="139"/>
    </location>
</feature>
<reference evidence="5 6" key="1">
    <citation type="submission" date="2015-04" db="EMBL/GenBank/DDBJ databases">
        <title>Genome sequence of aromatic hydrocarbons-degrading Sphingobium chungbukense DJ77.</title>
        <authorList>
            <person name="Kim Y.-C."/>
            <person name="Chae J.-C."/>
        </authorList>
    </citation>
    <scope>NUCLEOTIDE SEQUENCE [LARGE SCALE GENOMIC DNA]</scope>
    <source>
        <strain evidence="5 6">DJ77</strain>
    </source>
</reference>
<evidence type="ECO:0000256" key="2">
    <source>
        <dbReference type="ARBA" id="ARBA00022801"/>
    </source>
</evidence>
<dbReference type="Pfam" id="PF08797">
    <property type="entry name" value="HIRAN"/>
    <property type="match status" value="1"/>
</dbReference>
<keyword evidence="2" id="KW-0378">Hydrolase</keyword>
<gene>
    <name evidence="5" type="ORF">YP76_09860</name>
</gene>
<keyword evidence="6" id="KW-1185">Reference proteome</keyword>
<evidence type="ECO:0000259" key="4">
    <source>
        <dbReference type="Pfam" id="PF08797"/>
    </source>
</evidence>
<dbReference type="GO" id="GO:0003676">
    <property type="term" value="F:nucleic acid binding"/>
    <property type="evidence" value="ECO:0007669"/>
    <property type="project" value="InterPro"/>
</dbReference>
<name>A0A0M3AUK7_9SPHN</name>